<keyword evidence="2" id="KW-1185">Reference proteome</keyword>
<dbReference type="AlphaFoldDB" id="A0A8H3FYI1"/>
<gene>
    <name evidence="1" type="ORF">GOMPHAMPRED_005528</name>
</gene>
<comment type="caution">
    <text evidence="1">The sequence shown here is derived from an EMBL/GenBank/DDBJ whole genome shotgun (WGS) entry which is preliminary data.</text>
</comment>
<dbReference type="OrthoDB" id="3945418at2759"/>
<sequence>MSFNASKAVLMVALLLLIQFIVKIIYRLTYHPLAGFPGPKIAAITYLYEYYYDLLIGDGPGGRYYIRINELHEKYGPIIRVNPDEVHIKDSSYYSTVYASAPARKDKHHTLGLVGGEAHSVFGTHGHELHRERKAAIAPLFSKRSINESQDLIWSRVALLWPRLESLTGLFDLHDVLFVISTDIAGIFAMGKPLGLGQSQQLVKVWKTAFTSLVEMTPLIRKMPWSVSLSLNLPQWITQALAPKLAKIAGLYIEASAEAQAYLVQEKFDTDTRNIYEQLRASSLPDSGKYIRRYADEALSIILAGSETTASIMTFTIFHVLNDTKMLARLREEIAEIYPDTTTQPSLGKLQSLPYLDAVIRESMRLTGMFVARSTLLAHKELNYHGWKIPPMVAPPKWQG</sequence>
<dbReference type="Proteomes" id="UP000664169">
    <property type="component" value="Unassembled WGS sequence"/>
</dbReference>
<evidence type="ECO:0000313" key="2">
    <source>
        <dbReference type="Proteomes" id="UP000664169"/>
    </source>
</evidence>
<dbReference type="Gene3D" id="1.10.630.10">
    <property type="entry name" value="Cytochrome P450"/>
    <property type="match status" value="1"/>
</dbReference>
<evidence type="ECO:0008006" key="3">
    <source>
        <dbReference type="Google" id="ProtNLM"/>
    </source>
</evidence>
<dbReference type="InterPro" id="IPR036396">
    <property type="entry name" value="Cyt_P450_sf"/>
</dbReference>
<evidence type="ECO:0000313" key="1">
    <source>
        <dbReference type="EMBL" id="CAF9929968.1"/>
    </source>
</evidence>
<name>A0A8H3FYI1_9LECA</name>
<dbReference type="EMBL" id="CAJPDQ010000034">
    <property type="protein sequence ID" value="CAF9929968.1"/>
    <property type="molecule type" value="Genomic_DNA"/>
</dbReference>
<proteinExistence type="predicted"/>
<dbReference type="PANTHER" id="PTHR24305">
    <property type="entry name" value="CYTOCHROME P450"/>
    <property type="match status" value="1"/>
</dbReference>
<protein>
    <recommendedName>
        <fullName evidence="3">Cytochrome P450</fullName>
    </recommendedName>
</protein>
<dbReference type="InterPro" id="IPR050121">
    <property type="entry name" value="Cytochrome_P450_monoxygenase"/>
</dbReference>
<dbReference type="CDD" id="cd11062">
    <property type="entry name" value="CYP58-like"/>
    <property type="match status" value="1"/>
</dbReference>
<dbReference type="GO" id="GO:0020037">
    <property type="term" value="F:heme binding"/>
    <property type="evidence" value="ECO:0007669"/>
    <property type="project" value="InterPro"/>
</dbReference>
<dbReference type="GO" id="GO:0004497">
    <property type="term" value="F:monooxygenase activity"/>
    <property type="evidence" value="ECO:0007669"/>
    <property type="project" value="InterPro"/>
</dbReference>
<dbReference type="InterPro" id="IPR001128">
    <property type="entry name" value="Cyt_P450"/>
</dbReference>
<dbReference type="GO" id="GO:0016705">
    <property type="term" value="F:oxidoreductase activity, acting on paired donors, with incorporation or reduction of molecular oxygen"/>
    <property type="evidence" value="ECO:0007669"/>
    <property type="project" value="InterPro"/>
</dbReference>
<dbReference type="Pfam" id="PF00067">
    <property type="entry name" value="p450"/>
    <property type="match status" value="1"/>
</dbReference>
<dbReference type="GO" id="GO:0005506">
    <property type="term" value="F:iron ion binding"/>
    <property type="evidence" value="ECO:0007669"/>
    <property type="project" value="InterPro"/>
</dbReference>
<organism evidence="1 2">
    <name type="scientific">Gomphillus americanus</name>
    <dbReference type="NCBI Taxonomy" id="1940652"/>
    <lineage>
        <taxon>Eukaryota</taxon>
        <taxon>Fungi</taxon>
        <taxon>Dikarya</taxon>
        <taxon>Ascomycota</taxon>
        <taxon>Pezizomycotina</taxon>
        <taxon>Lecanoromycetes</taxon>
        <taxon>OSLEUM clade</taxon>
        <taxon>Ostropomycetidae</taxon>
        <taxon>Ostropales</taxon>
        <taxon>Graphidaceae</taxon>
        <taxon>Gomphilloideae</taxon>
        <taxon>Gomphillus</taxon>
    </lineage>
</organism>
<reference evidence="1" key="1">
    <citation type="submission" date="2021-03" db="EMBL/GenBank/DDBJ databases">
        <authorList>
            <person name="Tagirdzhanova G."/>
        </authorList>
    </citation>
    <scope>NUCLEOTIDE SEQUENCE</scope>
</reference>
<dbReference type="SUPFAM" id="SSF48264">
    <property type="entry name" value="Cytochrome P450"/>
    <property type="match status" value="1"/>
</dbReference>
<accession>A0A8H3FYI1</accession>
<dbReference type="PANTHER" id="PTHR24305:SF231">
    <property type="entry name" value="P450, PUTATIVE (EUROFUNG)-RELATED"/>
    <property type="match status" value="1"/>
</dbReference>